<dbReference type="EMBL" id="MU118195">
    <property type="protein sequence ID" value="KAF9643683.1"/>
    <property type="molecule type" value="Genomic_DNA"/>
</dbReference>
<comment type="caution">
    <text evidence="1">The sequence shown here is derived from an EMBL/GenBank/DDBJ whole genome shotgun (WGS) entry which is preliminary data.</text>
</comment>
<gene>
    <name evidence="1" type="ORF">BDM02DRAFT_3151333</name>
</gene>
<protein>
    <submittedName>
        <fullName evidence="1">Kinase-like protein</fullName>
    </submittedName>
</protein>
<accession>A0ACB6Z2J6</accession>
<feature type="non-terminal residue" evidence="1">
    <location>
        <position position="314"/>
    </location>
</feature>
<name>A0ACB6Z2J6_THEGA</name>
<evidence type="ECO:0000313" key="2">
    <source>
        <dbReference type="Proteomes" id="UP000886501"/>
    </source>
</evidence>
<evidence type="ECO:0000313" key="1">
    <source>
        <dbReference type="EMBL" id="KAF9643683.1"/>
    </source>
</evidence>
<proteinExistence type="predicted"/>
<keyword evidence="2" id="KW-1185">Reference proteome</keyword>
<organism evidence="1 2">
    <name type="scientific">Thelephora ganbajun</name>
    <name type="common">Ganba fungus</name>
    <dbReference type="NCBI Taxonomy" id="370292"/>
    <lineage>
        <taxon>Eukaryota</taxon>
        <taxon>Fungi</taxon>
        <taxon>Dikarya</taxon>
        <taxon>Basidiomycota</taxon>
        <taxon>Agaricomycotina</taxon>
        <taxon>Agaricomycetes</taxon>
        <taxon>Thelephorales</taxon>
        <taxon>Thelephoraceae</taxon>
        <taxon>Thelephora</taxon>
    </lineage>
</organism>
<reference evidence="1" key="1">
    <citation type="submission" date="2019-10" db="EMBL/GenBank/DDBJ databases">
        <authorList>
            <consortium name="DOE Joint Genome Institute"/>
            <person name="Kuo A."/>
            <person name="Miyauchi S."/>
            <person name="Kiss E."/>
            <person name="Drula E."/>
            <person name="Kohler A."/>
            <person name="Sanchez-Garcia M."/>
            <person name="Andreopoulos B."/>
            <person name="Barry K.W."/>
            <person name="Bonito G."/>
            <person name="Buee M."/>
            <person name="Carver A."/>
            <person name="Chen C."/>
            <person name="Cichocki N."/>
            <person name="Clum A."/>
            <person name="Culley D."/>
            <person name="Crous P.W."/>
            <person name="Fauchery L."/>
            <person name="Girlanda M."/>
            <person name="Hayes R."/>
            <person name="Keri Z."/>
            <person name="Labutti K."/>
            <person name="Lipzen A."/>
            <person name="Lombard V."/>
            <person name="Magnuson J."/>
            <person name="Maillard F."/>
            <person name="Morin E."/>
            <person name="Murat C."/>
            <person name="Nolan M."/>
            <person name="Ohm R."/>
            <person name="Pangilinan J."/>
            <person name="Pereira M."/>
            <person name="Perotto S."/>
            <person name="Peter M."/>
            <person name="Riley R."/>
            <person name="Sitrit Y."/>
            <person name="Stielow B."/>
            <person name="Szollosi G."/>
            <person name="Zifcakova L."/>
            <person name="Stursova M."/>
            <person name="Spatafora J.W."/>
            <person name="Tedersoo L."/>
            <person name="Vaario L.-M."/>
            <person name="Yamada A."/>
            <person name="Yan M."/>
            <person name="Wang P."/>
            <person name="Xu J."/>
            <person name="Bruns T."/>
            <person name="Baldrian P."/>
            <person name="Vilgalys R."/>
            <person name="Henrissat B."/>
            <person name="Grigoriev I.V."/>
            <person name="Hibbett D."/>
            <person name="Nagy L.G."/>
            <person name="Martin F.M."/>
        </authorList>
    </citation>
    <scope>NUCLEOTIDE SEQUENCE</scope>
    <source>
        <strain evidence="1">P2</strain>
    </source>
</reference>
<reference evidence="1" key="2">
    <citation type="journal article" date="2020" name="Nat. Commun.">
        <title>Large-scale genome sequencing of mycorrhizal fungi provides insights into the early evolution of symbiotic traits.</title>
        <authorList>
            <person name="Miyauchi S."/>
            <person name="Kiss E."/>
            <person name="Kuo A."/>
            <person name="Drula E."/>
            <person name="Kohler A."/>
            <person name="Sanchez-Garcia M."/>
            <person name="Morin E."/>
            <person name="Andreopoulos B."/>
            <person name="Barry K.W."/>
            <person name="Bonito G."/>
            <person name="Buee M."/>
            <person name="Carver A."/>
            <person name="Chen C."/>
            <person name="Cichocki N."/>
            <person name="Clum A."/>
            <person name="Culley D."/>
            <person name="Crous P.W."/>
            <person name="Fauchery L."/>
            <person name="Girlanda M."/>
            <person name="Hayes R.D."/>
            <person name="Keri Z."/>
            <person name="LaButti K."/>
            <person name="Lipzen A."/>
            <person name="Lombard V."/>
            <person name="Magnuson J."/>
            <person name="Maillard F."/>
            <person name="Murat C."/>
            <person name="Nolan M."/>
            <person name="Ohm R.A."/>
            <person name="Pangilinan J."/>
            <person name="Pereira M.F."/>
            <person name="Perotto S."/>
            <person name="Peter M."/>
            <person name="Pfister S."/>
            <person name="Riley R."/>
            <person name="Sitrit Y."/>
            <person name="Stielow J.B."/>
            <person name="Szollosi G."/>
            <person name="Zifcakova L."/>
            <person name="Stursova M."/>
            <person name="Spatafora J.W."/>
            <person name="Tedersoo L."/>
            <person name="Vaario L.M."/>
            <person name="Yamada A."/>
            <person name="Yan M."/>
            <person name="Wang P."/>
            <person name="Xu J."/>
            <person name="Bruns T."/>
            <person name="Baldrian P."/>
            <person name="Vilgalys R."/>
            <person name="Dunand C."/>
            <person name="Henrissat B."/>
            <person name="Grigoriev I.V."/>
            <person name="Hibbett D."/>
            <person name="Nagy L.G."/>
            <person name="Martin F.M."/>
        </authorList>
    </citation>
    <scope>NUCLEOTIDE SEQUENCE</scope>
    <source>
        <strain evidence="1">P2</strain>
    </source>
</reference>
<dbReference type="Proteomes" id="UP000886501">
    <property type="component" value="Unassembled WGS sequence"/>
</dbReference>
<sequence length="314" mass="34859">MAPPTHPTLRRLHGLDTSSPDFRDQLDKALHGQEYRRCVSNIEGDGLKWLVNYLDEVLGRLDLSSPVSRKCLRELRNICSTSTILPTSYTLSTDHLGVDLGSFATGGYADMYRGTLNDSGICIKRIRIHSSDDERATKVFCQEAVIWKYLKHPNILSLLGVTTSPLQLISGWMSGGNLQEYIKNNSNADRLELLCEVANGLCYLHSCNVIHGSIRGPNILVDDSGHIRIADFGDATIVKDQDSVEDDLNGLPPSTRWDAPEVIDGGPHSKESDVFSFAMVMIEVRHGWSTAQSFGSLAFRINTDIHWCDSVQRS</sequence>